<evidence type="ECO:0000313" key="5">
    <source>
        <dbReference type="EnsemblMetazoa" id="CapteP208368"/>
    </source>
</evidence>
<dbReference type="AlphaFoldDB" id="R7TMC3"/>
<dbReference type="Proteomes" id="UP000014760">
    <property type="component" value="Unassembled WGS sequence"/>
</dbReference>
<proteinExistence type="predicted"/>
<dbReference type="OrthoDB" id="9989112at2759"/>
<dbReference type="EnsemblMetazoa" id="CapteT208368">
    <property type="protein sequence ID" value="CapteP208368"/>
    <property type="gene ID" value="CapteG208368"/>
</dbReference>
<dbReference type="CDD" id="cd00051">
    <property type="entry name" value="EFh"/>
    <property type="match status" value="1"/>
</dbReference>
<evidence type="ECO:0000256" key="2">
    <source>
        <dbReference type="SAM" id="MobiDB-lite"/>
    </source>
</evidence>
<dbReference type="SUPFAM" id="SSF47473">
    <property type="entry name" value="EF-hand"/>
    <property type="match status" value="1"/>
</dbReference>
<dbReference type="InterPro" id="IPR011992">
    <property type="entry name" value="EF-hand-dom_pair"/>
</dbReference>
<feature type="region of interest" description="Disordered" evidence="2">
    <location>
        <begin position="72"/>
        <end position="106"/>
    </location>
</feature>
<dbReference type="GO" id="GO:0005509">
    <property type="term" value="F:calcium ion binding"/>
    <property type="evidence" value="ECO:0007669"/>
    <property type="project" value="InterPro"/>
</dbReference>
<feature type="compositionally biased region" description="Basic and acidic residues" evidence="2">
    <location>
        <begin position="93"/>
        <end position="106"/>
    </location>
</feature>
<dbReference type="HOGENOM" id="CLU_1779214_0_0_1"/>
<reference evidence="4 6" key="2">
    <citation type="journal article" date="2013" name="Nature">
        <title>Insights into bilaterian evolution from three spiralian genomes.</title>
        <authorList>
            <person name="Simakov O."/>
            <person name="Marletaz F."/>
            <person name="Cho S.J."/>
            <person name="Edsinger-Gonzales E."/>
            <person name="Havlak P."/>
            <person name="Hellsten U."/>
            <person name="Kuo D.H."/>
            <person name="Larsson T."/>
            <person name="Lv J."/>
            <person name="Arendt D."/>
            <person name="Savage R."/>
            <person name="Osoegawa K."/>
            <person name="de Jong P."/>
            <person name="Grimwood J."/>
            <person name="Chapman J.A."/>
            <person name="Shapiro H."/>
            <person name="Aerts A."/>
            <person name="Otillar R.P."/>
            <person name="Terry A.Y."/>
            <person name="Boore J.L."/>
            <person name="Grigoriev I.V."/>
            <person name="Lindberg D.R."/>
            <person name="Seaver E.C."/>
            <person name="Weisblat D.A."/>
            <person name="Putnam N.H."/>
            <person name="Rokhsar D.S."/>
        </authorList>
    </citation>
    <scope>NUCLEOTIDE SEQUENCE</scope>
    <source>
        <strain evidence="4 6">I ESC-2004</strain>
    </source>
</reference>
<dbReference type="SMART" id="SM00054">
    <property type="entry name" value="EFh"/>
    <property type="match status" value="2"/>
</dbReference>
<reference evidence="6" key="1">
    <citation type="submission" date="2012-12" db="EMBL/GenBank/DDBJ databases">
        <authorList>
            <person name="Hellsten U."/>
            <person name="Grimwood J."/>
            <person name="Chapman J.A."/>
            <person name="Shapiro H."/>
            <person name="Aerts A."/>
            <person name="Otillar R.P."/>
            <person name="Terry A.Y."/>
            <person name="Boore J.L."/>
            <person name="Simakov O."/>
            <person name="Marletaz F."/>
            <person name="Cho S.-J."/>
            <person name="Edsinger-Gonzales E."/>
            <person name="Havlak P."/>
            <person name="Kuo D.-H."/>
            <person name="Larsson T."/>
            <person name="Lv J."/>
            <person name="Arendt D."/>
            <person name="Savage R."/>
            <person name="Osoegawa K."/>
            <person name="de Jong P."/>
            <person name="Lindberg D.R."/>
            <person name="Seaver E.C."/>
            <person name="Weisblat D.A."/>
            <person name="Putnam N.H."/>
            <person name="Grigoriev I.V."/>
            <person name="Rokhsar D.S."/>
        </authorList>
    </citation>
    <scope>NUCLEOTIDE SEQUENCE</scope>
    <source>
        <strain evidence="6">I ESC-2004</strain>
    </source>
</reference>
<accession>R7TMC3</accession>
<dbReference type="InterPro" id="IPR018247">
    <property type="entry name" value="EF_Hand_1_Ca_BS"/>
</dbReference>
<evidence type="ECO:0000256" key="1">
    <source>
        <dbReference type="ARBA" id="ARBA00022837"/>
    </source>
</evidence>
<dbReference type="Pfam" id="PF13499">
    <property type="entry name" value="EF-hand_7"/>
    <property type="match status" value="1"/>
</dbReference>
<reference evidence="5" key="3">
    <citation type="submission" date="2015-06" db="UniProtKB">
        <authorList>
            <consortium name="EnsemblMetazoa"/>
        </authorList>
    </citation>
    <scope>IDENTIFICATION</scope>
</reference>
<keyword evidence="1" id="KW-0106">Calcium</keyword>
<dbReference type="PROSITE" id="PS00018">
    <property type="entry name" value="EF_HAND_1"/>
    <property type="match status" value="1"/>
</dbReference>
<feature type="domain" description="EF-hand" evidence="3">
    <location>
        <begin position="33"/>
        <end position="68"/>
    </location>
</feature>
<organism evidence="4">
    <name type="scientific">Capitella teleta</name>
    <name type="common">Polychaete worm</name>
    <dbReference type="NCBI Taxonomy" id="283909"/>
    <lineage>
        <taxon>Eukaryota</taxon>
        <taxon>Metazoa</taxon>
        <taxon>Spiralia</taxon>
        <taxon>Lophotrochozoa</taxon>
        <taxon>Annelida</taxon>
        <taxon>Polychaeta</taxon>
        <taxon>Sedentaria</taxon>
        <taxon>Scolecida</taxon>
        <taxon>Capitellidae</taxon>
        <taxon>Capitella</taxon>
    </lineage>
</organism>
<evidence type="ECO:0000259" key="3">
    <source>
        <dbReference type="PROSITE" id="PS50222"/>
    </source>
</evidence>
<dbReference type="Gene3D" id="1.10.238.10">
    <property type="entry name" value="EF-hand"/>
    <property type="match status" value="1"/>
</dbReference>
<evidence type="ECO:0000313" key="4">
    <source>
        <dbReference type="EMBL" id="ELT94784.1"/>
    </source>
</evidence>
<feature type="compositionally biased region" description="Basic and acidic residues" evidence="2">
    <location>
        <begin position="72"/>
        <end position="86"/>
    </location>
</feature>
<sequence>MDTDAIDRLFEACDLDGSGFIDEDELANICSDLSREEVGVVFSELDRDGDGKISVSEFAAGFKEIRDSLLKPAKDSNSPIEKDAKVPRRSRDRRSNWNHEETKQRSTFEAKVKEVVGGLDESFGALSWRVDMAEELLQQCEMTTGN</sequence>
<dbReference type="STRING" id="283909.R7TMC3"/>
<protein>
    <recommendedName>
        <fullName evidence="3">EF-hand domain-containing protein</fullName>
    </recommendedName>
</protein>
<dbReference type="PROSITE" id="PS50222">
    <property type="entry name" value="EF_HAND_2"/>
    <property type="match status" value="1"/>
</dbReference>
<dbReference type="EMBL" id="AMQN01012117">
    <property type="status" value="NOT_ANNOTATED_CDS"/>
    <property type="molecule type" value="Genomic_DNA"/>
</dbReference>
<evidence type="ECO:0000313" key="6">
    <source>
        <dbReference type="Proteomes" id="UP000014760"/>
    </source>
</evidence>
<gene>
    <name evidence="4" type="ORF">CAPTEDRAFT_208368</name>
</gene>
<dbReference type="InterPro" id="IPR002048">
    <property type="entry name" value="EF_hand_dom"/>
</dbReference>
<dbReference type="EMBL" id="KB309310">
    <property type="protein sequence ID" value="ELT94784.1"/>
    <property type="molecule type" value="Genomic_DNA"/>
</dbReference>
<name>R7TMC3_CAPTE</name>
<keyword evidence="6" id="KW-1185">Reference proteome</keyword>